<dbReference type="InterPro" id="IPR005807">
    <property type="entry name" value="SecE_bac"/>
</dbReference>
<keyword evidence="7 9" id="KW-0811">Translocation</keyword>
<dbReference type="InterPro" id="IPR038379">
    <property type="entry name" value="SecE_sf"/>
</dbReference>
<dbReference type="GO" id="GO:0005886">
    <property type="term" value="C:plasma membrane"/>
    <property type="evidence" value="ECO:0007669"/>
    <property type="project" value="UniProtKB-SubCell"/>
</dbReference>
<proteinExistence type="inferred from homology"/>
<gene>
    <name evidence="9 10" type="primary">secE</name>
    <name evidence="10" type="ORF">IAD16_01605</name>
</gene>
<dbReference type="GO" id="GO:0009306">
    <property type="term" value="P:protein secretion"/>
    <property type="evidence" value="ECO:0007669"/>
    <property type="project" value="UniProtKB-UniRule"/>
</dbReference>
<evidence type="ECO:0000256" key="1">
    <source>
        <dbReference type="ARBA" id="ARBA00004370"/>
    </source>
</evidence>
<keyword evidence="3 9" id="KW-1003">Cell membrane</keyword>
<dbReference type="Pfam" id="PF00584">
    <property type="entry name" value="SecE"/>
    <property type="match status" value="1"/>
</dbReference>
<dbReference type="PRINTS" id="PR01650">
    <property type="entry name" value="SECETRNLCASE"/>
</dbReference>
<dbReference type="Proteomes" id="UP000824091">
    <property type="component" value="Unassembled WGS sequence"/>
</dbReference>
<evidence type="ECO:0000256" key="9">
    <source>
        <dbReference type="HAMAP-Rule" id="MF_00422"/>
    </source>
</evidence>
<comment type="function">
    <text evidence="9">Essential subunit of the Sec protein translocation channel SecYEG. Clamps together the 2 halves of SecY. May contact the channel plug during translocation.</text>
</comment>
<comment type="subcellular location">
    <subcellularLocation>
        <location evidence="9">Cell membrane</location>
        <topology evidence="9">Single-pass membrane protein</topology>
    </subcellularLocation>
    <subcellularLocation>
        <location evidence="1">Membrane</location>
    </subcellularLocation>
</comment>
<dbReference type="GO" id="GO:0008320">
    <property type="term" value="F:protein transmembrane transporter activity"/>
    <property type="evidence" value="ECO:0007669"/>
    <property type="project" value="UniProtKB-UniRule"/>
</dbReference>
<dbReference type="EMBL" id="DVMO01000025">
    <property type="protein sequence ID" value="HIU27060.1"/>
    <property type="molecule type" value="Genomic_DNA"/>
</dbReference>
<organism evidence="10 11">
    <name type="scientific">Candidatus Fimisoma avicola</name>
    <dbReference type="NCBI Taxonomy" id="2840826"/>
    <lineage>
        <taxon>Bacteria</taxon>
        <taxon>Bacillati</taxon>
        <taxon>Bacillota</taxon>
        <taxon>Clostridia</taxon>
        <taxon>Eubacteriales</taxon>
        <taxon>Candidatus Fimisoma</taxon>
    </lineage>
</organism>
<comment type="caution">
    <text evidence="10">The sequence shown here is derived from an EMBL/GenBank/DDBJ whole genome shotgun (WGS) entry which is preliminary data.</text>
</comment>
<dbReference type="InterPro" id="IPR001901">
    <property type="entry name" value="Translocase_SecE/Sec61-g"/>
</dbReference>
<reference evidence="10" key="1">
    <citation type="submission" date="2020-10" db="EMBL/GenBank/DDBJ databases">
        <authorList>
            <person name="Gilroy R."/>
        </authorList>
    </citation>
    <scope>NUCLEOTIDE SEQUENCE</scope>
    <source>
        <strain evidence="10">11300</strain>
    </source>
</reference>
<keyword evidence="8 9" id="KW-0472">Membrane</keyword>
<evidence type="ECO:0000313" key="10">
    <source>
        <dbReference type="EMBL" id="HIU27060.1"/>
    </source>
</evidence>
<dbReference type="NCBIfam" id="TIGR00964">
    <property type="entry name" value="secE_bact"/>
    <property type="match status" value="1"/>
</dbReference>
<dbReference type="AlphaFoldDB" id="A0A9D1I519"/>
<comment type="similarity">
    <text evidence="9">Belongs to the SecE/SEC61-gamma family.</text>
</comment>
<feature type="transmembrane region" description="Helical" evidence="9">
    <location>
        <begin position="33"/>
        <end position="54"/>
    </location>
</feature>
<keyword evidence="2 9" id="KW-0813">Transport</keyword>
<dbReference type="PROSITE" id="PS01067">
    <property type="entry name" value="SECE_SEC61G"/>
    <property type="match status" value="1"/>
</dbReference>
<dbReference type="GO" id="GO:0006605">
    <property type="term" value="P:protein targeting"/>
    <property type="evidence" value="ECO:0007669"/>
    <property type="project" value="UniProtKB-UniRule"/>
</dbReference>
<evidence type="ECO:0000256" key="4">
    <source>
        <dbReference type="ARBA" id="ARBA00022692"/>
    </source>
</evidence>
<evidence type="ECO:0000256" key="3">
    <source>
        <dbReference type="ARBA" id="ARBA00022475"/>
    </source>
</evidence>
<keyword evidence="6 9" id="KW-1133">Transmembrane helix</keyword>
<dbReference type="PANTHER" id="PTHR33910">
    <property type="entry name" value="PROTEIN TRANSLOCASE SUBUNIT SECE"/>
    <property type="match status" value="1"/>
</dbReference>
<evidence type="ECO:0000256" key="7">
    <source>
        <dbReference type="ARBA" id="ARBA00023010"/>
    </source>
</evidence>
<accession>A0A9D1I519</accession>
<dbReference type="PANTHER" id="PTHR33910:SF1">
    <property type="entry name" value="PROTEIN TRANSLOCASE SUBUNIT SECE"/>
    <property type="match status" value="1"/>
</dbReference>
<dbReference type="GO" id="GO:0043952">
    <property type="term" value="P:protein transport by the Sec complex"/>
    <property type="evidence" value="ECO:0007669"/>
    <property type="project" value="UniProtKB-UniRule"/>
</dbReference>
<dbReference type="GO" id="GO:0065002">
    <property type="term" value="P:intracellular protein transmembrane transport"/>
    <property type="evidence" value="ECO:0007669"/>
    <property type="project" value="UniProtKB-UniRule"/>
</dbReference>
<evidence type="ECO:0000256" key="6">
    <source>
        <dbReference type="ARBA" id="ARBA00022989"/>
    </source>
</evidence>
<evidence type="ECO:0000256" key="8">
    <source>
        <dbReference type="ARBA" id="ARBA00023136"/>
    </source>
</evidence>
<sequence>MAKDSKKRTGFRDYFKGVRTEMKKVVWPTKKELVSYTSVVILTCAVFALGFWLIDTGVLAALRAVLG</sequence>
<keyword evidence="4 9" id="KW-0812">Transmembrane</keyword>
<dbReference type="HAMAP" id="MF_00422">
    <property type="entry name" value="SecE"/>
    <property type="match status" value="1"/>
</dbReference>
<keyword evidence="5 9" id="KW-0653">Protein transport</keyword>
<comment type="subunit">
    <text evidence="9">Component of the Sec protein translocase complex. Heterotrimer consisting of SecY, SecE and SecG subunits. The heterotrimers can form oligomers, although 1 heterotrimer is thought to be able to translocate proteins. Interacts with the ribosome. Interacts with SecDF, and other proteins may be involved. Interacts with SecA.</text>
</comment>
<evidence type="ECO:0000256" key="2">
    <source>
        <dbReference type="ARBA" id="ARBA00022448"/>
    </source>
</evidence>
<protein>
    <recommendedName>
        <fullName evidence="9">Protein translocase subunit SecE</fullName>
    </recommendedName>
</protein>
<name>A0A9D1I519_9FIRM</name>
<evidence type="ECO:0000256" key="5">
    <source>
        <dbReference type="ARBA" id="ARBA00022927"/>
    </source>
</evidence>
<dbReference type="Gene3D" id="1.20.5.1030">
    <property type="entry name" value="Preprotein translocase secy subunit"/>
    <property type="match status" value="1"/>
</dbReference>
<evidence type="ECO:0000313" key="11">
    <source>
        <dbReference type="Proteomes" id="UP000824091"/>
    </source>
</evidence>
<reference evidence="10" key="2">
    <citation type="journal article" date="2021" name="PeerJ">
        <title>Extensive microbial diversity within the chicken gut microbiome revealed by metagenomics and culture.</title>
        <authorList>
            <person name="Gilroy R."/>
            <person name="Ravi A."/>
            <person name="Getino M."/>
            <person name="Pursley I."/>
            <person name="Horton D.L."/>
            <person name="Alikhan N.F."/>
            <person name="Baker D."/>
            <person name="Gharbi K."/>
            <person name="Hall N."/>
            <person name="Watson M."/>
            <person name="Adriaenssens E.M."/>
            <person name="Foster-Nyarko E."/>
            <person name="Jarju S."/>
            <person name="Secka A."/>
            <person name="Antonio M."/>
            <person name="Oren A."/>
            <person name="Chaudhuri R.R."/>
            <person name="La Ragione R."/>
            <person name="Hildebrand F."/>
            <person name="Pallen M.J."/>
        </authorList>
    </citation>
    <scope>NUCLEOTIDE SEQUENCE</scope>
    <source>
        <strain evidence="10">11300</strain>
    </source>
</reference>